<feature type="non-terminal residue" evidence="3">
    <location>
        <position position="454"/>
    </location>
</feature>
<reference evidence="3 4" key="1">
    <citation type="submission" date="2019-03" db="EMBL/GenBank/DDBJ databases">
        <authorList>
            <person name="Kim M.K.M."/>
        </authorList>
    </citation>
    <scope>NUCLEOTIDE SEQUENCE [LARGE SCALE GENOMIC DNA]</scope>
    <source>
        <strain evidence="3 4">18JY21-1</strain>
    </source>
</reference>
<dbReference type="PANTHER" id="PTHR10075:SF100">
    <property type="entry name" value="FASCICLIN-2"/>
    <property type="match status" value="1"/>
</dbReference>
<gene>
    <name evidence="3" type="ORF">E0485_24370</name>
</gene>
<feature type="domain" description="Immunoglobulin" evidence="2">
    <location>
        <begin position="80"/>
        <end position="166"/>
    </location>
</feature>
<dbReference type="InterPro" id="IPR036179">
    <property type="entry name" value="Ig-like_dom_sf"/>
</dbReference>
<organism evidence="3 4">
    <name type="scientific">Paenibacillus albiflavus</name>
    <dbReference type="NCBI Taxonomy" id="2545760"/>
    <lineage>
        <taxon>Bacteria</taxon>
        <taxon>Bacillati</taxon>
        <taxon>Bacillota</taxon>
        <taxon>Bacilli</taxon>
        <taxon>Bacillales</taxon>
        <taxon>Paenibacillaceae</taxon>
        <taxon>Paenibacillus</taxon>
    </lineage>
</organism>
<dbReference type="AlphaFoldDB" id="A0A4R4DXV7"/>
<accession>A0A4R4DXV7</accession>
<name>A0A4R4DXV7_9BACL</name>
<dbReference type="InterPro" id="IPR003599">
    <property type="entry name" value="Ig_sub"/>
</dbReference>
<sequence>MASNTTGYQWQVDQGAGYTNISNGAPYSGATTATLTITGATARMNGYIYRVIASGLATPDAASNGATLTVNSPPSIIAQPSSSTIAAGGNTTFSVLASNTTGYQWQVDQGAGYTNISNGAPYSGATTATLTITGATARMNGYIYRVIASGLATPDAASNGATLTVNSPPSIIAQPSSSTIAAGGNTTFSVLASNTTGYQWQVDQGAGYTNISNGAPYSGATTATLTITGATARMNGYIYRVIASGLATPDAASNGATLTVNSPPSIIAQPSSSTIAAGGNTTFSVLASNTTGYQWQVDQGAGYTNISNGAPYSGATTATLKITGATAGMNGYIYRVIASGLATPYAVSNGAALTVNSPPTVTGVTNGGSYNVDKTIMFNKGTATLNGSAFISGSTVSAEGYYTLVVTDAAGNSTAVSFIIDKTAPVVSGVTNGGLYNVNKTITFNEGTATLNGS</sequence>
<evidence type="ECO:0000256" key="1">
    <source>
        <dbReference type="ARBA" id="ARBA00023319"/>
    </source>
</evidence>
<dbReference type="SUPFAM" id="SSF48726">
    <property type="entry name" value="Immunoglobulin"/>
    <property type="match status" value="3"/>
</dbReference>
<dbReference type="GO" id="GO:0007156">
    <property type="term" value="P:homophilic cell adhesion via plasma membrane adhesion molecules"/>
    <property type="evidence" value="ECO:0007669"/>
    <property type="project" value="TreeGrafter"/>
</dbReference>
<keyword evidence="4" id="KW-1185">Reference proteome</keyword>
<dbReference type="Gene3D" id="2.60.40.10">
    <property type="entry name" value="Immunoglobulins"/>
    <property type="match status" value="3"/>
</dbReference>
<evidence type="ECO:0000259" key="2">
    <source>
        <dbReference type="SMART" id="SM00409"/>
    </source>
</evidence>
<comment type="caution">
    <text evidence="3">The sequence shown here is derived from an EMBL/GenBank/DDBJ whole genome shotgun (WGS) entry which is preliminary data.</text>
</comment>
<proteinExistence type="predicted"/>
<protein>
    <recommendedName>
        <fullName evidence="2">Immunoglobulin domain-containing protein</fullName>
    </recommendedName>
</protein>
<dbReference type="EMBL" id="SKFG01000065">
    <property type="protein sequence ID" value="TCZ68363.1"/>
    <property type="molecule type" value="Genomic_DNA"/>
</dbReference>
<dbReference type="PANTHER" id="PTHR10075">
    <property type="entry name" value="BASIGIN RELATED"/>
    <property type="match status" value="1"/>
</dbReference>
<evidence type="ECO:0000313" key="3">
    <source>
        <dbReference type="EMBL" id="TCZ68363.1"/>
    </source>
</evidence>
<dbReference type="InterPro" id="IPR013783">
    <property type="entry name" value="Ig-like_fold"/>
</dbReference>
<evidence type="ECO:0000313" key="4">
    <source>
        <dbReference type="Proteomes" id="UP000295418"/>
    </source>
</evidence>
<dbReference type="GO" id="GO:0005886">
    <property type="term" value="C:plasma membrane"/>
    <property type="evidence" value="ECO:0007669"/>
    <property type="project" value="TreeGrafter"/>
</dbReference>
<feature type="domain" description="Immunoglobulin" evidence="2">
    <location>
        <begin position="175"/>
        <end position="261"/>
    </location>
</feature>
<dbReference type="Proteomes" id="UP000295418">
    <property type="component" value="Unassembled WGS sequence"/>
</dbReference>
<keyword evidence="1" id="KW-0393">Immunoglobulin domain</keyword>
<feature type="domain" description="Immunoglobulin" evidence="2">
    <location>
        <begin position="270"/>
        <end position="356"/>
    </location>
</feature>
<dbReference type="GO" id="GO:0098632">
    <property type="term" value="F:cell-cell adhesion mediator activity"/>
    <property type="evidence" value="ECO:0007669"/>
    <property type="project" value="TreeGrafter"/>
</dbReference>
<dbReference type="SMART" id="SM00409">
    <property type="entry name" value="IG"/>
    <property type="match status" value="3"/>
</dbReference>